<dbReference type="InterPro" id="IPR029028">
    <property type="entry name" value="Alpha/beta_knot_MTases"/>
</dbReference>
<dbReference type="EMBL" id="CAJNIZ010000270">
    <property type="protein sequence ID" value="CAE7157492.1"/>
    <property type="molecule type" value="Genomic_DNA"/>
</dbReference>
<evidence type="ECO:0000313" key="5">
    <source>
        <dbReference type="EMBL" id="CAE7157492.1"/>
    </source>
</evidence>
<dbReference type="GO" id="GO:0003723">
    <property type="term" value="F:RNA binding"/>
    <property type="evidence" value="ECO:0007669"/>
    <property type="project" value="InterPro"/>
</dbReference>
<dbReference type="CDD" id="cd00065">
    <property type="entry name" value="FYVE_like_SF"/>
    <property type="match status" value="1"/>
</dbReference>
<evidence type="ECO:0000256" key="2">
    <source>
        <dbReference type="ARBA" id="ARBA00022679"/>
    </source>
</evidence>
<evidence type="ECO:0000313" key="6">
    <source>
        <dbReference type="Proteomes" id="UP000649617"/>
    </source>
</evidence>
<dbReference type="InterPro" id="IPR001537">
    <property type="entry name" value="SpoU_MeTrfase"/>
</dbReference>
<accession>A0A812IN01</accession>
<dbReference type="SUPFAM" id="SSF57903">
    <property type="entry name" value="FYVE/PHD zinc finger"/>
    <property type="match status" value="1"/>
</dbReference>
<dbReference type="GO" id="GO:0006396">
    <property type="term" value="P:RNA processing"/>
    <property type="evidence" value="ECO:0007669"/>
    <property type="project" value="InterPro"/>
</dbReference>
<reference evidence="5" key="1">
    <citation type="submission" date="2021-02" db="EMBL/GenBank/DDBJ databases">
        <authorList>
            <person name="Dougan E. K."/>
            <person name="Rhodes N."/>
            <person name="Thang M."/>
            <person name="Chan C."/>
        </authorList>
    </citation>
    <scope>NUCLEOTIDE SEQUENCE</scope>
</reference>
<dbReference type="SUPFAM" id="SSF75217">
    <property type="entry name" value="alpha/beta knot"/>
    <property type="match status" value="1"/>
</dbReference>
<dbReference type="GO" id="GO:0008270">
    <property type="term" value="F:zinc ion binding"/>
    <property type="evidence" value="ECO:0007669"/>
    <property type="project" value="InterPro"/>
</dbReference>
<dbReference type="SUPFAM" id="SSF117839">
    <property type="entry name" value="WWE domain"/>
    <property type="match status" value="1"/>
</dbReference>
<evidence type="ECO:0000256" key="3">
    <source>
        <dbReference type="SAM" id="MobiDB-lite"/>
    </source>
</evidence>
<gene>
    <name evidence="5" type="primary">trip12</name>
    <name evidence="5" type="ORF">SPIL2461_LOCUS387</name>
</gene>
<dbReference type="AlphaFoldDB" id="A0A812IN01"/>
<dbReference type="InterPro" id="IPR013083">
    <property type="entry name" value="Znf_RING/FYVE/PHD"/>
</dbReference>
<organism evidence="5 6">
    <name type="scientific">Symbiodinium pilosum</name>
    <name type="common">Dinoflagellate</name>
    <dbReference type="NCBI Taxonomy" id="2952"/>
    <lineage>
        <taxon>Eukaryota</taxon>
        <taxon>Sar</taxon>
        <taxon>Alveolata</taxon>
        <taxon>Dinophyceae</taxon>
        <taxon>Suessiales</taxon>
        <taxon>Symbiodiniaceae</taxon>
        <taxon>Symbiodinium</taxon>
    </lineage>
</organism>
<dbReference type="InterPro" id="IPR037197">
    <property type="entry name" value="WWE_dom_sf"/>
</dbReference>
<dbReference type="Gene3D" id="3.40.1280.10">
    <property type="match status" value="1"/>
</dbReference>
<feature type="region of interest" description="Disordered" evidence="3">
    <location>
        <begin position="917"/>
        <end position="947"/>
    </location>
</feature>
<protein>
    <submittedName>
        <fullName evidence="5">Trip12 protein</fullName>
    </submittedName>
</protein>
<keyword evidence="6" id="KW-1185">Reference proteome</keyword>
<dbReference type="Gene3D" id="3.30.720.50">
    <property type="match status" value="2"/>
</dbReference>
<dbReference type="Pfam" id="PF02825">
    <property type="entry name" value="WWE"/>
    <property type="match status" value="2"/>
</dbReference>
<name>A0A812IN01_SYMPI</name>
<dbReference type="InterPro" id="IPR029026">
    <property type="entry name" value="tRNA_m1G_MTases_N"/>
</dbReference>
<dbReference type="Gene3D" id="3.30.40.10">
    <property type="entry name" value="Zinc/RING finger domain, C3HC4 (zinc finger)"/>
    <property type="match status" value="1"/>
</dbReference>
<dbReference type="InterPro" id="IPR011011">
    <property type="entry name" value="Znf_FYVE_PHD"/>
</dbReference>
<proteinExistence type="predicted"/>
<keyword evidence="2" id="KW-0808">Transferase</keyword>
<dbReference type="OrthoDB" id="420203at2759"/>
<keyword evidence="1" id="KW-0489">Methyltransferase</keyword>
<feature type="domain" description="WWE" evidence="4">
    <location>
        <begin position="479"/>
        <end position="563"/>
    </location>
</feature>
<dbReference type="SMART" id="SM00678">
    <property type="entry name" value="WWE"/>
    <property type="match status" value="1"/>
</dbReference>
<dbReference type="Proteomes" id="UP000649617">
    <property type="component" value="Unassembled WGS sequence"/>
</dbReference>
<dbReference type="Pfam" id="PF00588">
    <property type="entry name" value="SpoU_methylase"/>
    <property type="match status" value="1"/>
</dbReference>
<evidence type="ECO:0000256" key="1">
    <source>
        <dbReference type="ARBA" id="ARBA00022603"/>
    </source>
</evidence>
<evidence type="ECO:0000259" key="4">
    <source>
        <dbReference type="PROSITE" id="PS50918"/>
    </source>
</evidence>
<dbReference type="GO" id="GO:0008173">
    <property type="term" value="F:RNA methyltransferase activity"/>
    <property type="evidence" value="ECO:0007669"/>
    <property type="project" value="InterPro"/>
</dbReference>
<dbReference type="GO" id="GO:0032259">
    <property type="term" value="P:methylation"/>
    <property type="evidence" value="ECO:0007669"/>
    <property type="project" value="UniProtKB-KW"/>
</dbReference>
<dbReference type="InterPro" id="IPR018123">
    <property type="entry name" value="WWE-dom_subgr"/>
</dbReference>
<dbReference type="PROSITE" id="PS50918">
    <property type="entry name" value="WWE"/>
    <property type="match status" value="1"/>
</dbReference>
<comment type="caution">
    <text evidence="5">The sequence shown here is derived from an EMBL/GenBank/DDBJ whole genome shotgun (WGS) entry which is preliminary data.</text>
</comment>
<dbReference type="InterPro" id="IPR004170">
    <property type="entry name" value="WWE_dom"/>
</dbReference>
<sequence>MPLLVVVGLSRDKCRKAAELSKLQPDASLLAPGRKVSLVMPPADMEAREVLCVLQQVGFTLLGLTAHSGGGGAKPIWHLRLAHPGVAFVFGREHDGIPADAEMLLDQAATIPMVVDGEKGSLNVSHAAALVLYERFSAEESENRKGCRVGMEGWFFVHGCWRPHVRCPGGHMLEEKITGSGFMGLWVKECRRCQQALSRGMTRHSCKRCGYHLCQTCCSMRSQEMLEEEITLSIYRPPQGLIPGFQVQEDVLQVRIKTGSTVRALKEKIAELYGLSLTMQVIKRDIDARSLRDEEHVECDDGDVLYLGNPFDAAFPVNSGEGGLSTLISEAMSGLQAATGLLADADRQLQEWALKEVTLNVVLPGHEQAGSISERRCKMVVVASARMSEVKEMAMVELDAIGQELTLEFGGEAVPAMATVQMLNLADGDTLLEHLYATVGAKGKVVTTDFSFNKEYQTKYELNFAKMTQTNTESKKSRTVRRTGGEAAVVKKAVWEWWSDEDEWEPFQDVDAQLLEKAYVAGETPFSTKKLSWNEGYDSLYIFDFTVMTQVNCDSKTSRKIQRTAAGGSKLFGHKDGEDDGYAGAVGFMSDKLGDSKVMFAGKFEPSLAPAFVATQKKMGAQSLRKQKKDYGPIVSKDEHGRKCFDEMLHNEKEFCGEWVVFYHSYSSAALLYEVQAAVASVLFRFKAEFASLPRLLCAPFHHIPTAKRMLEEFPKWKDQDHNQAFRLVGLCGTSSLLAHDSEAPAKSVFLAGYSVGPLKGVLEKLLTGCGVPSGKVKKLAADIIALAVKSGLDCSGIPGGKKCKSGRSGHMLQIFLRRELCDEYVYPSFPFGVPDKKRMKPSLSKYLAEDVAIEGQVRITLNPDVFLRATTARMFTFSADPTFHKNRPDFQEELKSLLEPILGTEAVRKKAAKGIFGGDPPEWWSAEDQSDMAKMSKGRYASSSLD</sequence>